<evidence type="ECO:0000256" key="4">
    <source>
        <dbReference type="ARBA" id="ARBA00022741"/>
    </source>
</evidence>
<protein>
    <recommendedName>
        <fullName evidence="1">non-specific serine/threonine protein kinase</fullName>
        <ecNumber evidence="1">2.7.11.1</ecNumber>
    </recommendedName>
</protein>
<evidence type="ECO:0000256" key="1">
    <source>
        <dbReference type="ARBA" id="ARBA00012513"/>
    </source>
</evidence>
<evidence type="ECO:0000256" key="6">
    <source>
        <dbReference type="ARBA" id="ARBA00022840"/>
    </source>
</evidence>
<organism evidence="10 11">
    <name type="scientific">Camellia sinensis</name>
    <name type="common">Tea plant</name>
    <name type="synonym">Thea sinensis</name>
    <dbReference type="NCBI Taxonomy" id="4442"/>
    <lineage>
        <taxon>Eukaryota</taxon>
        <taxon>Viridiplantae</taxon>
        <taxon>Streptophyta</taxon>
        <taxon>Embryophyta</taxon>
        <taxon>Tracheophyta</taxon>
        <taxon>Spermatophyta</taxon>
        <taxon>Magnoliopsida</taxon>
        <taxon>eudicotyledons</taxon>
        <taxon>Gunneridae</taxon>
        <taxon>Pentapetalae</taxon>
        <taxon>asterids</taxon>
        <taxon>Ericales</taxon>
        <taxon>Theaceae</taxon>
        <taxon>Camellia</taxon>
    </lineage>
</organism>
<dbReference type="PANTHER" id="PTHR48005">
    <property type="entry name" value="LEUCINE RICH REPEAT KINASE 2"/>
    <property type="match status" value="1"/>
</dbReference>
<reference evidence="10 11" key="2">
    <citation type="submission" date="2020-07" db="EMBL/GenBank/DDBJ databases">
        <title>Genome assembly of wild tea tree DASZ reveals pedigree and selection history of tea varieties.</title>
        <authorList>
            <person name="Zhang W."/>
        </authorList>
    </citation>
    <scope>NUCLEOTIDE SEQUENCE [LARGE SCALE GENOMIC DNA]</scope>
    <source>
        <strain evidence="11">cv. G240</strain>
        <tissue evidence="10">Leaf</tissue>
    </source>
</reference>
<evidence type="ECO:0000256" key="3">
    <source>
        <dbReference type="ARBA" id="ARBA00022679"/>
    </source>
</evidence>
<keyword evidence="9" id="KW-0175">Coiled coil</keyword>
<evidence type="ECO:0000313" key="10">
    <source>
        <dbReference type="EMBL" id="KAF5933542.1"/>
    </source>
</evidence>
<evidence type="ECO:0000256" key="5">
    <source>
        <dbReference type="ARBA" id="ARBA00022777"/>
    </source>
</evidence>
<dbReference type="Proteomes" id="UP000593564">
    <property type="component" value="Unassembled WGS sequence"/>
</dbReference>
<dbReference type="EC" id="2.7.11.1" evidence="1"/>
<name>A0A7J7FYQ9_CAMSI</name>
<dbReference type="InterPro" id="IPR051420">
    <property type="entry name" value="Ser_Thr_Kinases_DiverseReg"/>
</dbReference>
<proteinExistence type="predicted"/>
<dbReference type="Gene3D" id="1.10.510.10">
    <property type="entry name" value="Transferase(Phosphotransferase) domain 1"/>
    <property type="match status" value="1"/>
</dbReference>
<keyword evidence="2" id="KW-0723">Serine/threonine-protein kinase</keyword>
<comment type="catalytic activity">
    <reaction evidence="7">
        <text>L-threonyl-[protein] + ATP = O-phospho-L-threonyl-[protein] + ADP + H(+)</text>
        <dbReference type="Rhea" id="RHEA:46608"/>
        <dbReference type="Rhea" id="RHEA-COMP:11060"/>
        <dbReference type="Rhea" id="RHEA-COMP:11605"/>
        <dbReference type="ChEBI" id="CHEBI:15378"/>
        <dbReference type="ChEBI" id="CHEBI:30013"/>
        <dbReference type="ChEBI" id="CHEBI:30616"/>
        <dbReference type="ChEBI" id="CHEBI:61977"/>
        <dbReference type="ChEBI" id="CHEBI:456216"/>
        <dbReference type="EC" id="2.7.11.1"/>
    </reaction>
</comment>
<dbReference type="PANTHER" id="PTHR48005:SF16">
    <property type="entry name" value="MDIS1-INTERACTING RECEPTOR LIKE KINASE 2-LIKE ISOFORM X1"/>
    <property type="match status" value="1"/>
</dbReference>
<evidence type="ECO:0000256" key="7">
    <source>
        <dbReference type="ARBA" id="ARBA00047899"/>
    </source>
</evidence>
<keyword evidence="5" id="KW-0418">Kinase</keyword>
<sequence>MVVTKKCDAYSFGAVALETIMGRHPGELLSSLASQSNPNVMLIDVLDPRLPPPTDPVVVGNIVLVAMMAFACVHSKPRSRPTMQCVSQEFLSRMKTSITPLQAISLLQLWNRELTTSAILAPLLFGFFTLKLDQEAQTLGYNTNWNKGTAGPGEAQTGLESSGQHREAVVALPIARAFTSRPSKCARTASAKLQCLVDEENTMLLETTLPSPKPMLSDWASPSEWAPKITYKNRAISITDSVVAKKDHTLAMQENHIAHKRVLELRKTARSAVADASAKSAELNEAKQRMAKLKSENARLTGLVNAAEADKQKALAEMTDHYLRELAKLEKKKDAEITELKKKMEDAEDRGYKEVEATYVLQCEAAKDIFFKCE</sequence>
<evidence type="ECO:0000256" key="8">
    <source>
        <dbReference type="ARBA" id="ARBA00048679"/>
    </source>
</evidence>
<keyword evidence="3" id="KW-0808">Transferase</keyword>
<evidence type="ECO:0000256" key="2">
    <source>
        <dbReference type="ARBA" id="ARBA00022527"/>
    </source>
</evidence>
<keyword evidence="4" id="KW-0547">Nucleotide-binding</keyword>
<dbReference type="GO" id="GO:0004674">
    <property type="term" value="F:protein serine/threonine kinase activity"/>
    <property type="evidence" value="ECO:0007669"/>
    <property type="project" value="UniProtKB-KW"/>
</dbReference>
<gene>
    <name evidence="10" type="ORF">HYC85_029713</name>
</gene>
<feature type="coiled-coil region" evidence="9">
    <location>
        <begin position="276"/>
        <end position="350"/>
    </location>
</feature>
<dbReference type="SUPFAM" id="SSF56112">
    <property type="entry name" value="Protein kinase-like (PK-like)"/>
    <property type="match status" value="1"/>
</dbReference>
<keyword evidence="11" id="KW-1185">Reference proteome</keyword>
<dbReference type="AlphaFoldDB" id="A0A7J7FYQ9"/>
<comment type="caution">
    <text evidence="10">The sequence shown here is derived from an EMBL/GenBank/DDBJ whole genome shotgun (WGS) entry which is preliminary data.</text>
</comment>
<comment type="catalytic activity">
    <reaction evidence="8">
        <text>L-seryl-[protein] + ATP = O-phospho-L-seryl-[protein] + ADP + H(+)</text>
        <dbReference type="Rhea" id="RHEA:17989"/>
        <dbReference type="Rhea" id="RHEA-COMP:9863"/>
        <dbReference type="Rhea" id="RHEA-COMP:11604"/>
        <dbReference type="ChEBI" id="CHEBI:15378"/>
        <dbReference type="ChEBI" id="CHEBI:29999"/>
        <dbReference type="ChEBI" id="CHEBI:30616"/>
        <dbReference type="ChEBI" id="CHEBI:83421"/>
        <dbReference type="ChEBI" id="CHEBI:456216"/>
        <dbReference type="EC" id="2.7.11.1"/>
    </reaction>
</comment>
<evidence type="ECO:0000256" key="9">
    <source>
        <dbReference type="SAM" id="Coils"/>
    </source>
</evidence>
<dbReference type="EMBL" id="JACBKZ010000014">
    <property type="protein sequence ID" value="KAF5933542.1"/>
    <property type="molecule type" value="Genomic_DNA"/>
</dbReference>
<keyword evidence="6" id="KW-0067">ATP-binding</keyword>
<reference evidence="11" key="1">
    <citation type="journal article" date="2020" name="Nat. Commun.">
        <title>Genome assembly of wild tea tree DASZ reveals pedigree and selection history of tea varieties.</title>
        <authorList>
            <person name="Zhang W."/>
            <person name="Zhang Y."/>
            <person name="Qiu H."/>
            <person name="Guo Y."/>
            <person name="Wan H."/>
            <person name="Zhang X."/>
            <person name="Scossa F."/>
            <person name="Alseekh S."/>
            <person name="Zhang Q."/>
            <person name="Wang P."/>
            <person name="Xu L."/>
            <person name="Schmidt M.H."/>
            <person name="Jia X."/>
            <person name="Li D."/>
            <person name="Zhu A."/>
            <person name="Guo F."/>
            <person name="Chen W."/>
            <person name="Ni D."/>
            <person name="Usadel B."/>
            <person name="Fernie A.R."/>
            <person name="Wen W."/>
        </authorList>
    </citation>
    <scope>NUCLEOTIDE SEQUENCE [LARGE SCALE GENOMIC DNA]</scope>
    <source>
        <strain evidence="11">cv. G240</strain>
    </source>
</reference>
<accession>A0A7J7FYQ9</accession>
<evidence type="ECO:0000313" key="11">
    <source>
        <dbReference type="Proteomes" id="UP000593564"/>
    </source>
</evidence>
<dbReference type="InterPro" id="IPR011009">
    <property type="entry name" value="Kinase-like_dom_sf"/>
</dbReference>
<dbReference type="GO" id="GO:0005524">
    <property type="term" value="F:ATP binding"/>
    <property type="evidence" value="ECO:0007669"/>
    <property type="project" value="UniProtKB-KW"/>
</dbReference>